<evidence type="ECO:0000256" key="10">
    <source>
        <dbReference type="PIRSR" id="PIRSR601952-2"/>
    </source>
</evidence>
<evidence type="ECO:0000313" key="13">
    <source>
        <dbReference type="Ensembl" id="ENSHHUP00000069563.1"/>
    </source>
</evidence>
<evidence type="ECO:0000256" key="1">
    <source>
        <dbReference type="ARBA" id="ARBA00004609"/>
    </source>
</evidence>
<evidence type="ECO:0000313" key="14">
    <source>
        <dbReference type="Proteomes" id="UP000314982"/>
    </source>
</evidence>
<feature type="binding site" evidence="10">
    <location>
        <position position="160"/>
    </location>
    <ligand>
        <name>Mg(2+)</name>
        <dbReference type="ChEBI" id="CHEBI:18420"/>
    </ligand>
</feature>
<feature type="binding site" evidence="10">
    <location>
        <position position="47"/>
    </location>
    <ligand>
        <name>Zn(2+)</name>
        <dbReference type="ChEBI" id="CHEBI:29105"/>
        <label>2</label>
    </ligand>
</feature>
<dbReference type="CDD" id="cd16012">
    <property type="entry name" value="ALP"/>
    <property type="match status" value="1"/>
</dbReference>
<feature type="binding site" evidence="10">
    <location>
        <position position="158"/>
    </location>
    <ligand>
        <name>Mg(2+)</name>
        <dbReference type="ChEBI" id="CHEBI:18420"/>
    </ligand>
</feature>
<dbReference type="AlphaFoldDB" id="A0A4W5Q595"/>
<keyword evidence="14" id="KW-1185">Reference proteome</keyword>
<evidence type="ECO:0000256" key="4">
    <source>
        <dbReference type="ARBA" id="ARBA00022622"/>
    </source>
</evidence>
<evidence type="ECO:0000256" key="8">
    <source>
        <dbReference type="ARBA" id="ARBA00022842"/>
    </source>
</evidence>
<evidence type="ECO:0000256" key="7">
    <source>
        <dbReference type="ARBA" id="ARBA00022833"/>
    </source>
</evidence>
<evidence type="ECO:0000256" key="12">
    <source>
        <dbReference type="RuleBase" id="RU003947"/>
    </source>
</evidence>
<dbReference type="InterPro" id="IPR018299">
    <property type="entry name" value="Alkaline_phosphatase_AS"/>
</dbReference>
<keyword evidence="4" id="KW-0472">Membrane</keyword>
<evidence type="ECO:0000256" key="9">
    <source>
        <dbReference type="PIRSR" id="PIRSR601952-1"/>
    </source>
</evidence>
<keyword evidence="7 10" id="KW-0862">Zinc</keyword>
<organism evidence="13 14">
    <name type="scientific">Hucho hucho</name>
    <name type="common">huchen</name>
    <dbReference type="NCBI Taxonomy" id="62062"/>
    <lineage>
        <taxon>Eukaryota</taxon>
        <taxon>Metazoa</taxon>
        <taxon>Chordata</taxon>
        <taxon>Craniata</taxon>
        <taxon>Vertebrata</taxon>
        <taxon>Euteleostomi</taxon>
        <taxon>Actinopterygii</taxon>
        <taxon>Neopterygii</taxon>
        <taxon>Teleostei</taxon>
        <taxon>Protacanthopterygii</taxon>
        <taxon>Salmoniformes</taxon>
        <taxon>Salmonidae</taxon>
        <taxon>Salmoninae</taxon>
        <taxon>Hucho</taxon>
    </lineage>
</organism>
<proteinExistence type="inferred from homology"/>
<dbReference type="Ensembl" id="ENSHHUT00000071886.1">
    <property type="protein sequence ID" value="ENSHHUP00000069563.1"/>
    <property type="gene ID" value="ENSHHUG00000040833.1"/>
</dbReference>
<dbReference type="Pfam" id="PF00245">
    <property type="entry name" value="Alk_phosphatase"/>
    <property type="match status" value="1"/>
</dbReference>
<dbReference type="PANTHER" id="PTHR11596">
    <property type="entry name" value="ALKALINE PHOSPHATASE"/>
    <property type="match status" value="1"/>
</dbReference>
<keyword evidence="4" id="KW-0336">GPI-anchor</keyword>
<dbReference type="EC" id="3.1.3.1" evidence="3 12"/>
<dbReference type="PROSITE" id="PS00123">
    <property type="entry name" value="ALKALINE_PHOSPHATASE"/>
    <property type="match status" value="1"/>
</dbReference>
<dbReference type="GO" id="GO:0046872">
    <property type="term" value="F:metal ion binding"/>
    <property type="evidence" value="ECO:0007669"/>
    <property type="project" value="UniProtKB-KW"/>
</dbReference>
<protein>
    <recommendedName>
        <fullName evidence="3 12">Alkaline phosphatase</fullName>
        <ecNumber evidence="3 12">3.1.3.1</ecNumber>
    </recommendedName>
</protein>
<evidence type="ECO:0000256" key="2">
    <source>
        <dbReference type="ARBA" id="ARBA00005984"/>
    </source>
</evidence>
<dbReference type="Proteomes" id="UP000314982">
    <property type="component" value="Unassembled WGS sequence"/>
</dbReference>
<reference evidence="13" key="3">
    <citation type="submission" date="2025-09" db="UniProtKB">
        <authorList>
            <consortium name="Ensembl"/>
        </authorList>
    </citation>
    <scope>IDENTIFICATION</scope>
</reference>
<dbReference type="SUPFAM" id="SSF53649">
    <property type="entry name" value="Alkaline phosphatase-like"/>
    <property type="match status" value="1"/>
</dbReference>
<name>A0A4W5Q595_9TELE</name>
<keyword evidence="4" id="KW-0325">Glycoprotein</keyword>
<feature type="binding site" evidence="10">
    <location>
        <position position="47"/>
    </location>
    <ligand>
        <name>Mg(2+)</name>
        <dbReference type="ChEBI" id="CHEBI:18420"/>
    </ligand>
</feature>
<dbReference type="InterPro" id="IPR001952">
    <property type="entry name" value="Alkaline_phosphatase"/>
</dbReference>
<evidence type="ECO:0000256" key="3">
    <source>
        <dbReference type="ARBA" id="ARBA00012647"/>
    </source>
</evidence>
<comment type="similarity">
    <text evidence="2 11">Belongs to the alkaline phosphatase family.</text>
</comment>
<keyword evidence="5 10" id="KW-0479">Metal-binding</keyword>
<dbReference type="GO" id="GO:0005886">
    <property type="term" value="C:plasma membrane"/>
    <property type="evidence" value="ECO:0007669"/>
    <property type="project" value="UniProtKB-SubCell"/>
</dbReference>
<dbReference type="SMART" id="SM00098">
    <property type="entry name" value="alkPPc"/>
    <property type="match status" value="1"/>
</dbReference>
<evidence type="ECO:0000256" key="11">
    <source>
        <dbReference type="RuleBase" id="RU003946"/>
    </source>
</evidence>
<accession>A0A4W5Q595</accession>
<keyword evidence="6 12" id="KW-0378">Hydrolase</keyword>
<dbReference type="InterPro" id="IPR017850">
    <property type="entry name" value="Alkaline_phosphatase_core_sf"/>
</dbReference>
<keyword evidence="8 10" id="KW-0460">Magnesium</keyword>
<dbReference type="PRINTS" id="PR00113">
    <property type="entry name" value="ALKPHPHTASE"/>
</dbReference>
<sequence>MGKPQFPDQEKDPLFWNTWAQRTLKNALTLQKLNQNTAKNLILFLGDGMGIPTVTAARILKGQLSRQSGEETQLEMDKFPFVALSKTYNTNAQVADSAGTATAYLCGVKANEGTVGVSAAAVRSQCNTTQGNEVTSILRWAKEAGKSVGIVTTTRVNHATPSAAYAHCVDRDWYSDGEMPAEAVQAGCKDIARQLFENIPNIDVIMGGGRKYMFPQNQSDVEYPGEKKHFGTRIDRRNLVEEWNNRMKNKKAHYVWNKKELLSLNPNSVDYILGLFEPGDLPYDLERNNETDPSLTEMVEVAIKILKKNPRGFYLLVEGDCCVTVFTGARGNVSVA</sequence>
<reference evidence="14" key="1">
    <citation type="submission" date="2018-06" db="EMBL/GenBank/DDBJ databases">
        <title>Genome assembly of Danube salmon.</title>
        <authorList>
            <person name="Macqueen D.J."/>
            <person name="Gundappa M.K."/>
        </authorList>
    </citation>
    <scope>NUCLEOTIDE SEQUENCE [LARGE SCALE GENOMIC DNA]</scope>
</reference>
<comment type="cofactor">
    <cofactor evidence="10">
        <name>Zn(2+)</name>
        <dbReference type="ChEBI" id="CHEBI:29105"/>
    </cofactor>
    <text evidence="10">Binds 2 Zn(2+) ions.</text>
</comment>
<comment type="subcellular location">
    <subcellularLocation>
        <location evidence="1">Cell membrane</location>
        <topology evidence="1">Lipid-anchor</topology>
        <topology evidence="1">GPI-anchor</topology>
    </subcellularLocation>
</comment>
<feature type="binding site" evidence="10">
    <location>
        <position position="318"/>
    </location>
    <ligand>
        <name>Mg(2+)</name>
        <dbReference type="ChEBI" id="CHEBI:18420"/>
    </ligand>
</feature>
<reference evidence="13" key="2">
    <citation type="submission" date="2025-08" db="UniProtKB">
        <authorList>
            <consortium name="Ensembl"/>
        </authorList>
    </citation>
    <scope>IDENTIFICATION</scope>
</reference>
<evidence type="ECO:0000256" key="5">
    <source>
        <dbReference type="ARBA" id="ARBA00022723"/>
    </source>
</evidence>
<dbReference type="Gene3D" id="3.40.720.10">
    <property type="entry name" value="Alkaline Phosphatase, subunit A"/>
    <property type="match status" value="1"/>
</dbReference>
<dbReference type="PANTHER" id="PTHR11596:SF90">
    <property type="entry name" value="ALKALINE PHOSPHATASE"/>
    <property type="match status" value="1"/>
</dbReference>
<evidence type="ECO:0000256" key="6">
    <source>
        <dbReference type="ARBA" id="ARBA00022801"/>
    </source>
</evidence>
<keyword evidence="4" id="KW-0449">Lipoprotein</keyword>
<dbReference type="GeneTree" id="ENSGT00950000183063"/>
<comment type="catalytic activity">
    <reaction evidence="12">
        <text>a phosphate monoester + H2O = an alcohol + phosphate</text>
        <dbReference type="Rhea" id="RHEA:15017"/>
        <dbReference type="ChEBI" id="CHEBI:15377"/>
        <dbReference type="ChEBI" id="CHEBI:30879"/>
        <dbReference type="ChEBI" id="CHEBI:43474"/>
        <dbReference type="ChEBI" id="CHEBI:67140"/>
        <dbReference type="EC" id="3.1.3.1"/>
    </reaction>
</comment>
<dbReference type="GO" id="GO:0098552">
    <property type="term" value="C:side of membrane"/>
    <property type="evidence" value="ECO:0007669"/>
    <property type="project" value="UniProtKB-KW"/>
</dbReference>
<feature type="active site" description="Phosphoserine intermediate" evidence="9">
    <location>
        <position position="97"/>
    </location>
</feature>
<dbReference type="GO" id="GO:0004035">
    <property type="term" value="F:alkaline phosphatase activity"/>
    <property type="evidence" value="ECO:0007669"/>
    <property type="project" value="UniProtKB-EC"/>
</dbReference>
<comment type="cofactor">
    <cofactor evidence="10">
        <name>Mg(2+)</name>
        <dbReference type="ChEBI" id="CHEBI:18420"/>
    </cofactor>
    <text evidence="10">Binds 1 Mg(2+) ion.</text>
</comment>